<protein>
    <recommendedName>
        <fullName evidence="5">ATP-grasp domain-containing protein</fullName>
    </recommendedName>
</protein>
<dbReference type="InterPro" id="IPR011761">
    <property type="entry name" value="ATP-grasp"/>
</dbReference>
<dbReference type="PANTHER" id="PTHR43585">
    <property type="entry name" value="FUMIPYRROLE BIOSYNTHESIS PROTEIN C"/>
    <property type="match status" value="1"/>
</dbReference>
<proteinExistence type="predicted"/>
<keyword evidence="2 4" id="KW-0547">Nucleotide-binding</keyword>
<dbReference type="Proteomes" id="UP000016426">
    <property type="component" value="Unassembled WGS sequence"/>
</dbReference>
<dbReference type="EMBL" id="AVPH01000267">
    <property type="protein sequence ID" value="ERE02579.1"/>
    <property type="molecule type" value="Genomic_DNA"/>
</dbReference>
<dbReference type="RefSeq" id="WP_021478242.1">
    <property type="nucleotide sequence ID" value="NZ_AVPH01000267.1"/>
</dbReference>
<dbReference type="InterPro" id="IPR052032">
    <property type="entry name" value="ATP-dep_AA_Ligase"/>
</dbReference>
<dbReference type="Pfam" id="PF13535">
    <property type="entry name" value="ATP-grasp_4"/>
    <property type="match status" value="1"/>
</dbReference>
<evidence type="ECO:0000259" key="5">
    <source>
        <dbReference type="PROSITE" id="PS50975"/>
    </source>
</evidence>
<dbReference type="PROSITE" id="PS50975">
    <property type="entry name" value="ATP_GRASP"/>
    <property type="match status" value="1"/>
</dbReference>
<accession>A0ABP2XIB5</accession>
<keyword evidence="1" id="KW-0436">Ligase</keyword>
<dbReference type="Gene3D" id="3.30.470.20">
    <property type="entry name" value="ATP-grasp fold, B domain"/>
    <property type="match status" value="1"/>
</dbReference>
<keyword evidence="3 4" id="KW-0067">ATP-binding</keyword>
<name>A0ABP2XIB5_9NEIS</name>
<reference evidence="6 7" key="1">
    <citation type="journal article" date="2013" name="Genome Announc.">
        <title>Genome Sequence of the Pigment-Producing Bacterium Pseudogulbenkiania ferrooxidans, Isolated from Loktak Lake.</title>
        <authorList>
            <person name="Puranik S."/>
            <person name="Talkal R."/>
            <person name="Qureshi A."/>
            <person name="Khardenavis A."/>
            <person name="Kapley A."/>
            <person name="Purohit H.J."/>
        </authorList>
    </citation>
    <scope>NUCLEOTIDE SEQUENCE [LARGE SCALE GENOMIC DNA]</scope>
    <source>
        <strain evidence="6 7">EGD-HP2</strain>
    </source>
</reference>
<evidence type="ECO:0000313" key="6">
    <source>
        <dbReference type="EMBL" id="ERE02579.1"/>
    </source>
</evidence>
<comment type="caution">
    <text evidence="6">The sequence shown here is derived from an EMBL/GenBank/DDBJ whole genome shotgun (WGS) entry which is preliminary data.</text>
</comment>
<gene>
    <name evidence="6" type="ORF">O166_13520</name>
</gene>
<sequence>MKRAIILLSHCGYSFMEDLTAAARRQGQAVLILSSAPLGAASERLDALAGLADGVRAASGHQLEEADLLQAIDAWRGQGWEPAACVSVWEGYRRLMAQANALLGVPDLAPDTVDNLTDKHWLRQRLQALGLSQTRTELASDASLEAWLSEGRPGFVKPRRGLASFGASKLRPGLNMARLSEIGEEASRDPLYAGLIGNPQFIIEDYLDGPEFSFEVMMQAGRAYLLGVHHKLQVTEQEHTVLEECCVSPPLDWEPSQADGARQWLQAVLHGCGADWGCFHLEARLCASGWELIEINPRVGGSLISPSVAVQCDGRNLLDFWLKQLLAADSGQQLQAGSELAALDSEYPRRRASFFRAYFCRPGTIDSIERNEHPHAPDQLQCFLQSGQTITEGAREVFLGQALWSFDYQSRHEVIPELLRASSRTLVAHYAD</sequence>
<evidence type="ECO:0000256" key="4">
    <source>
        <dbReference type="PROSITE-ProRule" id="PRU00409"/>
    </source>
</evidence>
<dbReference type="SUPFAM" id="SSF56059">
    <property type="entry name" value="Glutathione synthetase ATP-binding domain-like"/>
    <property type="match status" value="1"/>
</dbReference>
<feature type="domain" description="ATP-grasp" evidence="5">
    <location>
        <begin position="123"/>
        <end position="326"/>
    </location>
</feature>
<organism evidence="6 7">
    <name type="scientific">Pseudogulbenkiania ferrooxidans EGD-HP2</name>
    <dbReference type="NCBI Taxonomy" id="1388764"/>
    <lineage>
        <taxon>Bacteria</taxon>
        <taxon>Pseudomonadati</taxon>
        <taxon>Pseudomonadota</taxon>
        <taxon>Betaproteobacteria</taxon>
        <taxon>Neisseriales</taxon>
        <taxon>Chromobacteriaceae</taxon>
        <taxon>Pseudogulbenkiania</taxon>
    </lineage>
</organism>
<evidence type="ECO:0000313" key="7">
    <source>
        <dbReference type="Proteomes" id="UP000016426"/>
    </source>
</evidence>
<dbReference type="PANTHER" id="PTHR43585:SF2">
    <property type="entry name" value="ATP-GRASP ENZYME FSQD"/>
    <property type="match status" value="1"/>
</dbReference>
<evidence type="ECO:0000256" key="1">
    <source>
        <dbReference type="ARBA" id="ARBA00022598"/>
    </source>
</evidence>
<keyword evidence="7" id="KW-1185">Reference proteome</keyword>
<evidence type="ECO:0000256" key="2">
    <source>
        <dbReference type="ARBA" id="ARBA00022741"/>
    </source>
</evidence>
<evidence type="ECO:0000256" key="3">
    <source>
        <dbReference type="ARBA" id="ARBA00022840"/>
    </source>
</evidence>